<keyword evidence="1 2" id="KW-0238">DNA-binding</keyword>
<dbReference type="PRINTS" id="PR00455">
    <property type="entry name" value="HTHTETR"/>
</dbReference>
<name>A0ABX7DZ67_9BACI</name>
<dbReference type="Proteomes" id="UP000595691">
    <property type="component" value="Chromosome"/>
</dbReference>
<feature type="DNA-binding region" description="H-T-H motif" evidence="2">
    <location>
        <begin position="29"/>
        <end position="48"/>
    </location>
</feature>
<dbReference type="InterPro" id="IPR001647">
    <property type="entry name" value="HTH_TetR"/>
</dbReference>
<dbReference type="PANTHER" id="PTHR30328:SF54">
    <property type="entry name" value="HTH-TYPE TRANSCRIPTIONAL REPRESSOR SCO4008"/>
    <property type="match status" value="1"/>
</dbReference>
<evidence type="ECO:0000256" key="2">
    <source>
        <dbReference type="PROSITE-ProRule" id="PRU00335"/>
    </source>
</evidence>
<dbReference type="PANTHER" id="PTHR30328">
    <property type="entry name" value="TRANSCRIPTIONAL REPRESSOR"/>
    <property type="match status" value="1"/>
</dbReference>
<dbReference type="SUPFAM" id="SSF46689">
    <property type="entry name" value="Homeodomain-like"/>
    <property type="match status" value="1"/>
</dbReference>
<organism evidence="4 5">
    <name type="scientific">Heyndrickxia vini</name>
    <dbReference type="NCBI Taxonomy" id="1476025"/>
    <lineage>
        <taxon>Bacteria</taxon>
        <taxon>Bacillati</taxon>
        <taxon>Bacillota</taxon>
        <taxon>Bacilli</taxon>
        <taxon>Bacillales</taxon>
        <taxon>Bacillaceae</taxon>
        <taxon>Heyndrickxia</taxon>
    </lineage>
</organism>
<evidence type="ECO:0000259" key="3">
    <source>
        <dbReference type="PROSITE" id="PS50977"/>
    </source>
</evidence>
<accession>A0ABX7DZ67</accession>
<dbReference type="Gene3D" id="1.10.10.60">
    <property type="entry name" value="Homeodomain-like"/>
    <property type="match status" value="1"/>
</dbReference>
<dbReference type="SUPFAM" id="SSF48498">
    <property type="entry name" value="Tetracyclin repressor-like, C-terminal domain"/>
    <property type="match status" value="1"/>
</dbReference>
<keyword evidence="5" id="KW-1185">Reference proteome</keyword>
<evidence type="ECO:0000313" key="4">
    <source>
        <dbReference type="EMBL" id="QQZ08616.1"/>
    </source>
</evidence>
<dbReference type="Pfam" id="PF00440">
    <property type="entry name" value="TetR_N"/>
    <property type="match status" value="1"/>
</dbReference>
<dbReference type="Gene3D" id="1.10.357.10">
    <property type="entry name" value="Tetracycline Repressor, domain 2"/>
    <property type="match status" value="1"/>
</dbReference>
<protein>
    <submittedName>
        <fullName evidence="4">TetR/AcrR family transcriptional regulator</fullName>
    </submittedName>
</protein>
<dbReference type="RefSeq" id="WP_202777427.1">
    <property type="nucleotide sequence ID" value="NZ_CP065425.1"/>
</dbReference>
<dbReference type="InterPro" id="IPR036271">
    <property type="entry name" value="Tet_transcr_reg_TetR-rel_C_sf"/>
</dbReference>
<dbReference type="InterPro" id="IPR009057">
    <property type="entry name" value="Homeodomain-like_sf"/>
</dbReference>
<gene>
    <name evidence="4" type="ORF">I5776_16465</name>
</gene>
<sequence length="190" mass="22573">MARQRIIDERLLMKATEELLLEKGYDGFHFKLLSERLGVGRSTIYEYYANKDELIASYMEDLMTIIIDKCSKLDIVHSPIQQLKGLLEIFITYSQIHQFIQYIPQLRRIETNEMKVHMEKLDQDHRKLFSLIVDIIKNAQKEKYVRADLPPELITSIFFNSIQIPKSLETDQKDWTEKLFSIIYEGIEKR</sequence>
<dbReference type="PROSITE" id="PS50977">
    <property type="entry name" value="HTH_TETR_2"/>
    <property type="match status" value="1"/>
</dbReference>
<dbReference type="InterPro" id="IPR050109">
    <property type="entry name" value="HTH-type_TetR-like_transc_reg"/>
</dbReference>
<proteinExistence type="predicted"/>
<reference evidence="4 5" key="1">
    <citation type="submission" date="2020-11" db="EMBL/GenBank/DDBJ databases">
        <title>Taxonomic evaluation of the Bacillus sporothermodurans group of bacteria based on whole genome sequences.</title>
        <authorList>
            <person name="Fiedler G."/>
            <person name="Herbstmann A.-D."/>
            <person name="Doll E."/>
            <person name="Wenning M."/>
            <person name="Brinks E."/>
            <person name="Kabisch J."/>
            <person name="Breitenwieser F."/>
            <person name="Lappann M."/>
            <person name="Boehnlein C."/>
            <person name="Franz C."/>
        </authorList>
    </citation>
    <scope>NUCLEOTIDE SEQUENCE [LARGE SCALE GENOMIC DNA]</scope>
    <source>
        <strain evidence="4 5">JCM 19841</strain>
    </source>
</reference>
<dbReference type="EMBL" id="CP065425">
    <property type="protein sequence ID" value="QQZ08616.1"/>
    <property type="molecule type" value="Genomic_DNA"/>
</dbReference>
<evidence type="ECO:0000313" key="5">
    <source>
        <dbReference type="Proteomes" id="UP000595691"/>
    </source>
</evidence>
<feature type="domain" description="HTH tetR-type" evidence="3">
    <location>
        <begin position="6"/>
        <end position="66"/>
    </location>
</feature>
<evidence type="ECO:0000256" key="1">
    <source>
        <dbReference type="ARBA" id="ARBA00023125"/>
    </source>
</evidence>